<evidence type="ECO:0000256" key="1">
    <source>
        <dbReference type="SAM" id="Phobius"/>
    </source>
</evidence>
<dbReference type="OrthoDB" id="2293641at2"/>
<reference evidence="3 4" key="1">
    <citation type="journal article" date="2016" name="Genome Announc.">
        <title>Whole-Genome Sequence of Rummeliibacillus stabekisii Strain PP9 Isolated from Antarctic Soil.</title>
        <authorList>
            <person name="da Mota F.F."/>
            <person name="Vollu R.E."/>
            <person name="Jurelevicius D."/>
            <person name="Seldin L."/>
        </authorList>
    </citation>
    <scope>NUCLEOTIDE SEQUENCE [LARGE SCALE GENOMIC DNA]</scope>
    <source>
        <strain evidence="3 4">PP9</strain>
    </source>
</reference>
<feature type="domain" description="DUF4179" evidence="2">
    <location>
        <begin position="34"/>
        <end position="122"/>
    </location>
</feature>
<dbReference type="RefSeq" id="WP_066787059.1">
    <property type="nucleotide sequence ID" value="NZ_CP014806.1"/>
</dbReference>
<feature type="transmembrane region" description="Helical" evidence="1">
    <location>
        <begin position="38"/>
        <end position="58"/>
    </location>
</feature>
<dbReference type="InterPro" id="IPR025436">
    <property type="entry name" value="DUF4179"/>
</dbReference>
<proteinExistence type="predicted"/>
<keyword evidence="1" id="KW-0812">Transmembrane</keyword>
<dbReference type="EMBL" id="CP014806">
    <property type="protein sequence ID" value="AMW98988.1"/>
    <property type="molecule type" value="Genomic_DNA"/>
</dbReference>
<dbReference type="Gene3D" id="2.60.40.1630">
    <property type="entry name" value="bacillus anthracis domain"/>
    <property type="match status" value="1"/>
</dbReference>
<evidence type="ECO:0000259" key="2">
    <source>
        <dbReference type="Pfam" id="PF13786"/>
    </source>
</evidence>
<keyword evidence="1" id="KW-0472">Membrane</keyword>
<reference evidence="4" key="2">
    <citation type="submission" date="2016-03" db="EMBL/GenBank/DDBJ databases">
        <authorList>
            <person name="Ploux O."/>
        </authorList>
    </citation>
    <scope>NUCLEOTIDE SEQUENCE [LARGE SCALE GENOMIC DNA]</scope>
    <source>
        <strain evidence="4">PP9</strain>
    </source>
</reference>
<accession>A0A143HB96</accession>
<keyword evidence="1" id="KW-1133">Transmembrane helix</keyword>
<gene>
    <name evidence="3" type="ORF">ATY39_05665</name>
</gene>
<protein>
    <recommendedName>
        <fullName evidence="2">DUF4179 domain-containing protein</fullName>
    </recommendedName>
</protein>
<dbReference type="AlphaFoldDB" id="A0A143HB96"/>
<evidence type="ECO:0000313" key="3">
    <source>
        <dbReference type="EMBL" id="AMW98988.1"/>
    </source>
</evidence>
<dbReference type="Proteomes" id="UP000076021">
    <property type="component" value="Chromosome"/>
</dbReference>
<organism evidence="3 4">
    <name type="scientific">Rummeliibacillus stabekisii</name>
    <dbReference type="NCBI Taxonomy" id="241244"/>
    <lineage>
        <taxon>Bacteria</taxon>
        <taxon>Bacillati</taxon>
        <taxon>Bacillota</taxon>
        <taxon>Bacilli</taxon>
        <taxon>Bacillales</taxon>
        <taxon>Caryophanaceae</taxon>
        <taxon>Rummeliibacillus</taxon>
    </lineage>
</organism>
<dbReference type="KEGG" id="rst:ATY39_05665"/>
<keyword evidence="4" id="KW-1185">Reference proteome</keyword>
<name>A0A143HB96_9BACL</name>
<evidence type="ECO:0000313" key="4">
    <source>
        <dbReference type="Proteomes" id="UP000076021"/>
    </source>
</evidence>
<dbReference type="STRING" id="241244.ATY39_05665"/>
<sequence>MDKKRIIRAIENIEVPKDKVFKSIEKGVNTQRIKRRKVLRYIVTISAILFISFILGLYNPTMNKVLANTPLISQIFKGFNDSIGVKLANKNAVTELNQSTKKNGVTVKLTSAYFDGNMVSITGFVNNKVDSGHNAKGEVSFDVNFNHSKGDHDSWTNGMTTRLSKVNKGYNFQWKVDYPYKKIKKRFDLPITIHSINGIKGEWKFNIPIQQEKYRTDLLIKNKNYPKYNLKINTNKILTGKATSSLIYQTEKIYKNDDIYIMKAVDNNQNIYHFENGTTLSEKMKGNISHSTIRVGMDKLRADSTKLTFYPQLTISEPYVNHQFADHPFMIKSKRSKLAMKVQQIRRVNNQIIIDYHLMGFRGKLNKHRLDIIANNLQYSFRLIDNRYLNGKEDAYSPGLTNHSVSHNKVKIIDEKKESYQSTFNIAGEEKIENFNFNNTILQFDFTSFISAKNLAPITVTLHK</sequence>
<dbReference type="Pfam" id="PF13786">
    <property type="entry name" value="DUF4179"/>
    <property type="match status" value="1"/>
</dbReference>